<keyword evidence="3" id="KW-1185">Reference proteome</keyword>
<feature type="domain" description="Multi-ubiquitin" evidence="1">
    <location>
        <begin position="8"/>
        <end position="68"/>
    </location>
</feature>
<dbReference type="RefSeq" id="WP_179486543.1">
    <property type="nucleotide sequence ID" value="NZ_JACCBV010000001.1"/>
</dbReference>
<dbReference type="Pfam" id="PF14452">
    <property type="entry name" value="Multi_ubiq"/>
    <property type="match status" value="1"/>
</dbReference>
<comment type="caution">
    <text evidence="2">The sequence shown here is derived from an EMBL/GenBank/DDBJ whole genome shotgun (WGS) entry which is preliminary data.</text>
</comment>
<dbReference type="InterPro" id="IPR027802">
    <property type="entry name" value="Multi-ubiquitin_dom"/>
</dbReference>
<organism evidence="2 3">
    <name type="scientific">Microbacterium immunditiarum</name>
    <dbReference type="NCBI Taxonomy" id="337480"/>
    <lineage>
        <taxon>Bacteria</taxon>
        <taxon>Bacillati</taxon>
        <taxon>Actinomycetota</taxon>
        <taxon>Actinomycetes</taxon>
        <taxon>Micrococcales</taxon>
        <taxon>Microbacteriaceae</taxon>
        <taxon>Microbacterium</taxon>
    </lineage>
</organism>
<evidence type="ECO:0000259" key="1">
    <source>
        <dbReference type="Pfam" id="PF14452"/>
    </source>
</evidence>
<dbReference type="Proteomes" id="UP000576969">
    <property type="component" value="Unassembled WGS sequence"/>
</dbReference>
<evidence type="ECO:0000313" key="3">
    <source>
        <dbReference type="Proteomes" id="UP000576969"/>
    </source>
</evidence>
<gene>
    <name evidence="2" type="ORF">BJ991_000129</name>
</gene>
<proteinExistence type="predicted"/>
<sequence>MAPRDSITIYIDSEPVTVAQRRLTGRQLRDLVQPPAENLWIDVPDAQDHPIPVTETVAIEEGQRFFTDRPRTIFIDKTPYVVRSAVLSETQLRQLPTPPVPEDHGIWKDIVDELDDPIGIGELVPISDGDRFFTKPLPQHEITVTVNRRQVTLHGVRQTGRSIKDAAIAQGVPIKPDFLLSRKDGKTFTPVDDDEHIRVRPHDEFRALDGDDNS</sequence>
<evidence type="ECO:0000313" key="2">
    <source>
        <dbReference type="EMBL" id="NYE18101.1"/>
    </source>
</evidence>
<dbReference type="EMBL" id="JACCBV010000001">
    <property type="protein sequence ID" value="NYE18101.1"/>
    <property type="molecule type" value="Genomic_DNA"/>
</dbReference>
<name>A0A7Y9GKP5_9MICO</name>
<protein>
    <recommendedName>
        <fullName evidence="1">Multi-ubiquitin domain-containing protein</fullName>
    </recommendedName>
</protein>
<reference evidence="2 3" key="1">
    <citation type="submission" date="2020-07" db="EMBL/GenBank/DDBJ databases">
        <title>Sequencing the genomes of 1000 actinobacteria strains.</title>
        <authorList>
            <person name="Klenk H.-P."/>
        </authorList>
    </citation>
    <scope>NUCLEOTIDE SEQUENCE [LARGE SCALE GENOMIC DNA]</scope>
    <source>
        <strain evidence="2 3">DSM 24662</strain>
    </source>
</reference>
<dbReference type="AlphaFoldDB" id="A0A7Y9GKP5"/>
<accession>A0A7Y9GKP5</accession>